<dbReference type="EMBL" id="JAPKNK010000001">
    <property type="protein sequence ID" value="MCX5567607.1"/>
    <property type="molecule type" value="Genomic_DNA"/>
</dbReference>
<gene>
    <name evidence="9" type="ORF">OSH07_00220</name>
</gene>
<dbReference type="InterPro" id="IPR005490">
    <property type="entry name" value="LD_TPept_cat_dom"/>
</dbReference>
<dbReference type="GO" id="GO:0008360">
    <property type="term" value="P:regulation of cell shape"/>
    <property type="evidence" value="ECO:0007669"/>
    <property type="project" value="UniProtKB-UniRule"/>
</dbReference>
<keyword evidence="6 7" id="KW-0961">Cell wall biogenesis/degradation</keyword>
<dbReference type="RefSeq" id="WP_266336597.1">
    <property type="nucleotide sequence ID" value="NZ_JAPKNK010000001.1"/>
</dbReference>
<evidence type="ECO:0000313" key="10">
    <source>
        <dbReference type="Proteomes" id="UP001144805"/>
    </source>
</evidence>
<evidence type="ECO:0000256" key="2">
    <source>
        <dbReference type="ARBA" id="ARBA00005992"/>
    </source>
</evidence>
<evidence type="ECO:0000259" key="8">
    <source>
        <dbReference type="PROSITE" id="PS52029"/>
    </source>
</evidence>
<dbReference type="SUPFAM" id="SSF141523">
    <property type="entry name" value="L,D-transpeptidase catalytic domain-like"/>
    <property type="match status" value="1"/>
</dbReference>
<organism evidence="9 10">
    <name type="scientific">Kaistia nematophila</name>
    <dbReference type="NCBI Taxonomy" id="2994654"/>
    <lineage>
        <taxon>Bacteria</taxon>
        <taxon>Pseudomonadati</taxon>
        <taxon>Pseudomonadota</taxon>
        <taxon>Alphaproteobacteria</taxon>
        <taxon>Hyphomicrobiales</taxon>
        <taxon>Kaistiaceae</taxon>
        <taxon>Kaistia</taxon>
    </lineage>
</organism>
<comment type="pathway">
    <text evidence="1 7">Cell wall biogenesis; peptidoglycan biosynthesis.</text>
</comment>
<feature type="active site" description="Proton donor/acceptor" evidence="7">
    <location>
        <position position="147"/>
    </location>
</feature>
<protein>
    <submittedName>
        <fullName evidence="9">L,D-transpeptidase family protein</fullName>
    </submittedName>
</protein>
<evidence type="ECO:0000313" key="9">
    <source>
        <dbReference type="EMBL" id="MCX5567607.1"/>
    </source>
</evidence>
<dbReference type="GO" id="GO:0016740">
    <property type="term" value="F:transferase activity"/>
    <property type="evidence" value="ECO:0007669"/>
    <property type="project" value="UniProtKB-KW"/>
</dbReference>
<evidence type="ECO:0000256" key="5">
    <source>
        <dbReference type="ARBA" id="ARBA00022984"/>
    </source>
</evidence>
<evidence type="ECO:0000256" key="4">
    <source>
        <dbReference type="ARBA" id="ARBA00022960"/>
    </source>
</evidence>
<comment type="caution">
    <text evidence="9">The sequence shown here is derived from an EMBL/GenBank/DDBJ whole genome shotgun (WGS) entry which is preliminary data.</text>
</comment>
<dbReference type="CDD" id="cd16913">
    <property type="entry name" value="YkuD_like"/>
    <property type="match status" value="1"/>
</dbReference>
<keyword evidence="3" id="KW-0808">Transferase</keyword>
<feature type="active site" description="Nucleophile" evidence="7">
    <location>
        <position position="159"/>
    </location>
</feature>
<name>A0A9X3DZ78_9HYPH</name>
<comment type="similarity">
    <text evidence="2">Belongs to the YkuD family.</text>
</comment>
<evidence type="ECO:0000256" key="1">
    <source>
        <dbReference type="ARBA" id="ARBA00004752"/>
    </source>
</evidence>
<dbReference type="InterPro" id="IPR038063">
    <property type="entry name" value="Transpep_catalytic_dom"/>
</dbReference>
<dbReference type="PROSITE" id="PS52029">
    <property type="entry name" value="LD_TPASE"/>
    <property type="match status" value="1"/>
</dbReference>
<accession>A0A9X3DZ78</accession>
<dbReference type="GO" id="GO:0004180">
    <property type="term" value="F:carboxypeptidase activity"/>
    <property type="evidence" value="ECO:0007669"/>
    <property type="project" value="UniProtKB-ARBA"/>
</dbReference>
<dbReference type="GO" id="GO:0071555">
    <property type="term" value="P:cell wall organization"/>
    <property type="evidence" value="ECO:0007669"/>
    <property type="project" value="UniProtKB-UniRule"/>
</dbReference>
<proteinExistence type="inferred from homology"/>
<feature type="domain" description="L,D-TPase catalytic" evidence="8">
    <location>
        <begin position="5"/>
        <end position="183"/>
    </location>
</feature>
<sequence>MQKSLRPAPGASRQTLFVHARPGAPTKGILRLGDRRFPCALGRCGVTHAKREGDGATPAGRYAIVDIRYRADRIRRPATRLPLRPSRPRDGWCDAVGDRNYNRPVRMPYPKSAETMWRADPLYDVVVILDWNLSRRSQGRGSAIFFHLARPGFLPTEGCVAVRLADMRHILRRLKPGAAIEVR</sequence>
<keyword evidence="5 7" id="KW-0573">Peptidoglycan synthesis</keyword>
<dbReference type="PANTHER" id="PTHR38589:SF1">
    <property type="entry name" value="BLR0621 PROTEIN"/>
    <property type="match status" value="1"/>
</dbReference>
<dbReference type="Pfam" id="PF03734">
    <property type="entry name" value="YkuD"/>
    <property type="match status" value="1"/>
</dbReference>
<dbReference type="GO" id="GO:0009252">
    <property type="term" value="P:peptidoglycan biosynthetic process"/>
    <property type="evidence" value="ECO:0007669"/>
    <property type="project" value="UniProtKB-KW"/>
</dbReference>
<keyword evidence="10" id="KW-1185">Reference proteome</keyword>
<evidence type="ECO:0000256" key="6">
    <source>
        <dbReference type="ARBA" id="ARBA00023316"/>
    </source>
</evidence>
<evidence type="ECO:0000256" key="7">
    <source>
        <dbReference type="PROSITE-ProRule" id="PRU01373"/>
    </source>
</evidence>
<dbReference type="Proteomes" id="UP001144805">
    <property type="component" value="Unassembled WGS sequence"/>
</dbReference>
<evidence type="ECO:0000256" key="3">
    <source>
        <dbReference type="ARBA" id="ARBA00022679"/>
    </source>
</evidence>
<keyword evidence="4 7" id="KW-0133">Cell shape</keyword>
<reference evidence="9" key="1">
    <citation type="submission" date="2022-11" db="EMBL/GenBank/DDBJ databases">
        <title>Biodiversity and phylogenetic relationships of bacteria.</title>
        <authorList>
            <person name="Machado R.A.R."/>
            <person name="Bhat A."/>
            <person name="Loulou A."/>
            <person name="Kallel S."/>
        </authorList>
    </citation>
    <scope>NUCLEOTIDE SEQUENCE</scope>
    <source>
        <strain evidence="9">K-TC2</strain>
    </source>
</reference>
<dbReference type="AlphaFoldDB" id="A0A9X3DZ78"/>
<dbReference type="PANTHER" id="PTHR38589">
    <property type="entry name" value="BLR0621 PROTEIN"/>
    <property type="match status" value="1"/>
</dbReference>